<dbReference type="KEGG" id="has:Halsa_1877"/>
<keyword evidence="9 18" id="KW-0630">Potassium</keyword>
<dbReference type="EMBL" id="CP002304">
    <property type="protein sequence ID" value="ADQ15295.1"/>
    <property type="molecule type" value="Genomic_DNA"/>
</dbReference>
<feature type="binding site" evidence="17">
    <location>
        <position position="470"/>
    </location>
    <ligand>
        <name>(6S)-NADPHX</name>
        <dbReference type="ChEBI" id="CHEBI:64076"/>
    </ligand>
</feature>
<keyword evidence="22" id="KW-0418">Kinase</keyword>
<dbReference type="InterPro" id="IPR036652">
    <property type="entry name" value="YjeF_N_dom_sf"/>
</dbReference>
<dbReference type="Pfam" id="PF01256">
    <property type="entry name" value="Carb_kinase"/>
    <property type="match status" value="1"/>
</dbReference>
<dbReference type="Pfam" id="PF03853">
    <property type="entry name" value="YjeF_N"/>
    <property type="match status" value="1"/>
</dbReference>
<comment type="function">
    <text evidence="18">Catalyzes the epimerization of the S- and R-forms of NAD(P)HX, a damaged form of NAD(P)H that is a result of enzymatic or heat-dependent hydration. This is a prerequisite for the S-specific NAD(P)H-hydrate dehydratase to allow the repair of both epimers of NAD(P)HX.</text>
</comment>
<keyword evidence="13" id="KW-0511">Multifunctional enzyme</keyword>
<keyword evidence="7 17" id="KW-0067">ATP-binding</keyword>
<comment type="caution">
    <text evidence="18">Lacks conserved residue(s) required for the propagation of feature annotation.</text>
</comment>
<feature type="binding site" evidence="18">
    <location>
        <begin position="149"/>
        <end position="155"/>
    </location>
    <ligand>
        <name>(6S)-NADPHX</name>
        <dbReference type="ChEBI" id="CHEBI:64076"/>
    </ligand>
</feature>
<evidence type="ECO:0000256" key="9">
    <source>
        <dbReference type="ARBA" id="ARBA00022958"/>
    </source>
</evidence>
<dbReference type="OrthoDB" id="9806925at2"/>
<evidence type="ECO:0000256" key="11">
    <source>
        <dbReference type="ARBA" id="ARBA00023235"/>
    </source>
</evidence>
<organism evidence="22 23">
    <name type="scientific">Halanaerobium hydrogeniformans</name>
    <name type="common">Halanaerobium sp. (strain sapolanicus)</name>
    <dbReference type="NCBI Taxonomy" id="656519"/>
    <lineage>
        <taxon>Bacteria</taxon>
        <taxon>Bacillati</taxon>
        <taxon>Bacillota</taxon>
        <taxon>Clostridia</taxon>
        <taxon>Halanaerobiales</taxon>
        <taxon>Halanaerobiaceae</taxon>
        <taxon>Halanaerobium</taxon>
    </lineage>
</organism>
<dbReference type="GO" id="GO:0052856">
    <property type="term" value="F:NAD(P)HX epimerase activity"/>
    <property type="evidence" value="ECO:0007669"/>
    <property type="project" value="UniProtKB-UniRule"/>
</dbReference>
<dbReference type="PROSITE" id="PS51385">
    <property type="entry name" value="YJEF_N"/>
    <property type="match status" value="1"/>
</dbReference>
<dbReference type="AlphaFoldDB" id="E4RJ75"/>
<dbReference type="Proteomes" id="UP000007434">
    <property type="component" value="Chromosome"/>
</dbReference>
<feature type="binding site" evidence="18">
    <location>
        <position position="145"/>
    </location>
    <ligand>
        <name>K(+)</name>
        <dbReference type="ChEBI" id="CHEBI:29103"/>
    </ligand>
</feature>
<comment type="function">
    <text evidence="14 19">Bifunctional enzyme that catalyzes the epimerization of the S- and R-forms of NAD(P)HX and the dehydration of the S-form of NAD(P)HX at the expense of ADP, which is converted to AMP. This allows the repair of both epimers of NAD(P)HX, a damaged form of NAD(P)H that is a result of enzymatic or heat-dependent hydration.</text>
</comment>
<evidence type="ECO:0000256" key="4">
    <source>
        <dbReference type="ARBA" id="ARBA00009524"/>
    </source>
</evidence>
<evidence type="ECO:0000256" key="8">
    <source>
        <dbReference type="ARBA" id="ARBA00022857"/>
    </source>
</evidence>
<proteinExistence type="inferred from homology"/>
<dbReference type="GO" id="GO:0110051">
    <property type="term" value="P:metabolite repair"/>
    <property type="evidence" value="ECO:0007669"/>
    <property type="project" value="TreeGrafter"/>
</dbReference>
<dbReference type="EC" id="5.1.99.6" evidence="19"/>
<feature type="binding site" evidence="17">
    <location>
        <position position="469"/>
    </location>
    <ligand>
        <name>AMP</name>
        <dbReference type="ChEBI" id="CHEBI:456215"/>
    </ligand>
</feature>
<evidence type="ECO:0000256" key="19">
    <source>
        <dbReference type="PIRNR" id="PIRNR017184"/>
    </source>
</evidence>
<dbReference type="GO" id="GO:0046496">
    <property type="term" value="P:nicotinamide nucleotide metabolic process"/>
    <property type="evidence" value="ECO:0007669"/>
    <property type="project" value="UniProtKB-UniRule"/>
</dbReference>
<dbReference type="GO" id="GO:0052855">
    <property type="term" value="F:ADP-dependent NAD(P)H-hydrate dehydratase activity"/>
    <property type="evidence" value="ECO:0007669"/>
    <property type="project" value="UniProtKB-UniRule"/>
</dbReference>
<evidence type="ECO:0000256" key="12">
    <source>
        <dbReference type="ARBA" id="ARBA00023239"/>
    </source>
</evidence>
<evidence type="ECO:0000259" key="21">
    <source>
        <dbReference type="PROSITE" id="PS51385"/>
    </source>
</evidence>
<keyword evidence="22" id="KW-0808">Transferase</keyword>
<feature type="domain" description="YjeF N-terminal" evidence="21">
    <location>
        <begin position="9"/>
        <end position="238"/>
    </location>
</feature>
<dbReference type="eggNOG" id="COG0062">
    <property type="taxonomic scope" value="Bacteria"/>
</dbReference>
<evidence type="ECO:0000313" key="23">
    <source>
        <dbReference type="Proteomes" id="UP000007434"/>
    </source>
</evidence>
<evidence type="ECO:0000256" key="7">
    <source>
        <dbReference type="ARBA" id="ARBA00022840"/>
    </source>
</evidence>
<feature type="binding site" evidence="17">
    <location>
        <begin position="440"/>
        <end position="444"/>
    </location>
    <ligand>
        <name>AMP</name>
        <dbReference type="ChEBI" id="CHEBI:456215"/>
    </ligand>
</feature>
<keyword evidence="6 17" id="KW-0547">Nucleotide-binding</keyword>
<dbReference type="HOGENOM" id="CLU_024853_4_1_9"/>
<evidence type="ECO:0000256" key="17">
    <source>
        <dbReference type="HAMAP-Rule" id="MF_01965"/>
    </source>
</evidence>
<dbReference type="NCBIfam" id="TIGR00196">
    <property type="entry name" value="yjeF_cterm"/>
    <property type="match status" value="1"/>
</dbReference>
<comment type="subunit">
    <text evidence="17">Homotetramer.</text>
</comment>
<evidence type="ECO:0000256" key="14">
    <source>
        <dbReference type="ARBA" id="ARBA00025153"/>
    </source>
</evidence>
<keyword evidence="11 18" id="KW-0413">Isomerase</keyword>
<dbReference type="EC" id="4.2.1.136" evidence="19"/>
<keyword evidence="10 17" id="KW-0520">NAD</keyword>
<keyword evidence="23" id="KW-1185">Reference proteome</keyword>
<feature type="binding site" evidence="17">
    <location>
        <position position="403"/>
    </location>
    <ligand>
        <name>(6S)-NADPHX</name>
        <dbReference type="ChEBI" id="CHEBI:64076"/>
    </ligand>
</feature>
<dbReference type="NCBIfam" id="TIGR00197">
    <property type="entry name" value="yjeF_nterm"/>
    <property type="match status" value="1"/>
</dbReference>
<feature type="binding site" evidence="17">
    <location>
        <position position="283"/>
    </location>
    <ligand>
        <name>(6S)-NADPHX</name>
        <dbReference type="ChEBI" id="CHEBI:64076"/>
    </ligand>
</feature>
<feature type="binding site" evidence="18">
    <location>
        <begin position="74"/>
        <end position="78"/>
    </location>
    <ligand>
        <name>(6S)-NADPHX</name>
        <dbReference type="ChEBI" id="CHEBI:64076"/>
    </ligand>
</feature>
<comment type="function">
    <text evidence="17">Catalyzes the dehydration of the S-form of NAD(P)HX at the expense of ADP, which is converted to AMP. Together with NAD(P)HX epimerase, which catalyzes the epimerization of the S- and R-forms, the enzyme allows the repair of both epimers of NAD(P)HX, a damaged form of NAD(P)H that is a result of enzymatic or heat-dependent hydration.</text>
</comment>
<evidence type="ECO:0000256" key="15">
    <source>
        <dbReference type="ARBA" id="ARBA00048238"/>
    </source>
</evidence>
<dbReference type="STRING" id="656519.Halsa_1877"/>
<comment type="catalytic activity">
    <reaction evidence="15 17 19">
        <text>(6S)-NADHX + ADP = AMP + phosphate + NADH + H(+)</text>
        <dbReference type="Rhea" id="RHEA:32223"/>
        <dbReference type="ChEBI" id="CHEBI:15378"/>
        <dbReference type="ChEBI" id="CHEBI:43474"/>
        <dbReference type="ChEBI" id="CHEBI:57945"/>
        <dbReference type="ChEBI" id="CHEBI:64074"/>
        <dbReference type="ChEBI" id="CHEBI:456215"/>
        <dbReference type="ChEBI" id="CHEBI:456216"/>
        <dbReference type="EC" id="4.2.1.136"/>
    </reaction>
</comment>
<reference evidence="22 23" key="2">
    <citation type="journal article" date="2011" name="J. Bacteriol.">
        <title>Complete Genome Sequence of the Haloalkaliphilic, Hydrogen Producing Halanaerobium hydrogenoformans.</title>
        <authorList>
            <person name="Brown S.D."/>
            <person name="Begemann M.B."/>
            <person name="Mormile M.R."/>
            <person name="Wall J.D."/>
            <person name="Han C.S."/>
            <person name="Goodwin L.A."/>
            <person name="Pitluck S."/>
            <person name="Land M.L."/>
            <person name="Hauser L.J."/>
            <person name="Elias D.A."/>
        </authorList>
    </citation>
    <scope>NUCLEOTIDE SEQUENCE [LARGE SCALE GENOMIC DNA]</scope>
    <source>
        <strain evidence="23">sapolanicus</strain>
    </source>
</reference>
<comment type="catalytic activity">
    <reaction evidence="1 18 19">
        <text>(6R)-NADHX = (6S)-NADHX</text>
        <dbReference type="Rhea" id="RHEA:32215"/>
        <dbReference type="ChEBI" id="CHEBI:64074"/>
        <dbReference type="ChEBI" id="CHEBI:64075"/>
        <dbReference type="EC" id="5.1.99.6"/>
    </reaction>
</comment>
<dbReference type="PANTHER" id="PTHR12592:SF0">
    <property type="entry name" value="ATP-DEPENDENT (S)-NAD(P)H-HYDRATE DEHYDRATASE"/>
    <property type="match status" value="1"/>
</dbReference>
<dbReference type="SUPFAM" id="SSF64153">
    <property type="entry name" value="YjeF N-terminal domain-like"/>
    <property type="match status" value="1"/>
</dbReference>
<dbReference type="SUPFAM" id="SSF53613">
    <property type="entry name" value="Ribokinase-like"/>
    <property type="match status" value="1"/>
</dbReference>
<feature type="binding site" evidence="17">
    <location>
        <position position="353"/>
    </location>
    <ligand>
        <name>(6S)-NADPHX</name>
        <dbReference type="ChEBI" id="CHEBI:64076"/>
    </ligand>
</feature>
<feature type="binding site" evidence="18">
    <location>
        <position position="75"/>
    </location>
    <ligand>
        <name>K(+)</name>
        <dbReference type="ChEBI" id="CHEBI:29103"/>
    </ligand>
</feature>
<dbReference type="GO" id="GO:0005524">
    <property type="term" value="F:ATP binding"/>
    <property type="evidence" value="ECO:0007669"/>
    <property type="project" value="UniProtKB-UniRule"/>
</dbReference>
<comment type="similarity">
    <text evidence="18">Belongs to the NnrE/AIBP family.</text>
</comment>
<keyword evidence="8 17" id="KW-0521">NADP</keyword>
<name>E4RJ75_HALHG</name>
<dbReference type="InterPro" id="IPR000631">
    <property type="entry name" value="CARKD"/>
</dbReference>
<dbReference type="RefSeq" id="WP_013406366.1">
    <property type="nucleotide sequence ID" value="NC_014654.1"/>
</dbReference>
<dbReference type="InterPro" id="IPR004443">
    <property type="entry name" value="YjeF_N_dom"/>
</dbReference>
<dbReference type="HAMAP" id="MF_01966">
    <property type="entry name" value="NADHX_epimerase"/>
    <property type="match status" value="1"/>
</dbReference>
<comment type="similarity">
    <text evidence="4 19">In the C-terminal section; belongs to the NnrD/CARKD family.</text>
</comment>
<reference evidence="22 23" key="1">
    <citation type="submission" date="2010-11" db="EMBL/GenBank/DDBJ databases">
        <title>Complete sequence of Halanaerobium sp. sapolanicus.</title>
        <authorList>
            <consortium name="US DOE Joint Genome Institute"/>
            <person name="Lucas S."/>
            <person name="Copeland A."/>
            <person name="Lapidus A."/>
            <person name="Cheng J.-F."/>
            <person name="Bruce D."/>
            <person name="Goodwin L."/>
            <person name="Pitluck S."/>
            <person name="Davenport K."/>
            <person name="Detter J.C."/>
            <person name="Han C."/>
            <person name="Tapia R."/>
            <person name="Land M."/>
            <person name="Hauser L."/>
            <person name="Jeffries C."/>
            <person name="Kyrpides N."/>
            <person name="Ivanova N."/>
            <person name="Mikhailova N."/>
            <person name="Begemann M.B."/>
            <person name="Mormile M.R."/>
            <person name="Wall J.D."/>
            <person name="Elias D.A."/>
            <person name="Woyke T."/>
        </authorList>
    </citation>
    <scope>NUCLEOTIDE SEQUENCE [LARGE SCALE GENOMIC DNA]</scope>
    <source>
        <strain evidence="23">sapolanicus</strain>
    </source>
</reference>
<dbReference type="GO" id="GO:0016301">
    <property type="term" value="F:kinase activity"/>
    <property type="evidence" value="ECO:0007669"/>
    <property type="project" value="UniProtKB-KW"/>
</dbReference>
<evidence type="ECO:0000256" key="13">
    <source>
        <dbReference type="ARBA" id="ARBA00023268"/>
    </source>
</evidence>
<evidence type="ECO:0000256" key="3">
    <source>
        <dbReference type="ARBA" id="ARBA00006001"/>
    </source>
</evidence>
<evidence type="ECO:0000256" key="18">
    <source>
        <dbReference type="HAMAP-Rule" id="MF_01966"/>
    </source>
</evidence>
<comment type="cofactor">
    <cofactor evidence="18 19">
        <name>K(+)</name>
        <dbReference type="ChEBI" id="CHEBI:29103"/>
    </cofactor>
    <text evidence="18 19">Binds 1 potassium ion per subunit.</text>
</comment>
<keyword evidence="5 18" id="KW-0479">Metal-binding</keyword>
<keyword evidence="12 17" id="KW-0456">Lyase</keyword>
<evidence type="ECO:0000256" key="1">
    <source>
        <dbReference type="ARBA" id="ARBA00000013"/>
    </source>
</evidence>
<comment type="similarity">
    <text evidence="17">Belongs to the NnrD/CARKD family.</text>
</comment>
<evidence type="ECO:0000256" key="2">
    <source>
        <dbReference type="ARBA" id="ARBA00000909"/>
    </source>
</evidence>
<accession>E4RJ75</accession>
<dbReference type="eggNOG" id="COG0063">
    <property type="taxonomic scope" value="Bacteria"/>
</dbReference>
<evidence type="ECO:0000313" key="22">
    <source>
        <dbReference type="EMBL" id="ADQ15295.1"/>
    </source>
</evidence>
<dbReference type="PANTHER" id="PTHR12592">
    <property type="entry name" value="ATP-DEPENDENT (S)-NAD(P)H-HYDRATE DEHYDRATASE FAMILY MEMBER"/>
    <property type="match status" value="1"/>
</dbReference>
<dbReference type="InterPro" id="IPR029056">
    <property type="entry name" value="Ribokinase-like"/>
</dbReference>
<dbReference type="PIRSF" id="PIRSF017184">
    <property type="entry name" value="Nnr"/>
    <property type="match status" value="1"/>
</dbReference>
<dbReference type="PROSITE" id="PS51383">
    <property type="entry name" value="YJEF_C_3"/>
    <property type="match status" value="1"/>
</dbReference>
<evidence type="ECO:0000256" key="10">
    <source>
        <dbReference type="ARBA" id="ARBA00023027"/>
    </source>
</evidence>
<comment type="catalytic activity">
    <reaction evidence="2 18 19">
        <text>(6R)-NADPHX = (6S)-NADPHX</text>
        <dbReference type="Rhea" id="RHEA:32227"/>
        <dbReference type="ChEBI" id="CHEBI:64076"/>
        <dbReference type="ChEBI" id="CHEBI:64077"/>
        <dbReference type="EC" id="5.1.99.6"/>
    </reaction>
</comment>
<dbReference type="CDD" id="cd01171">
    <property type="entry name" value="YXKO-related"/>
    <property type="match status" value="1"/>
</dbReference>
<protein>
    <recommendedName>
        <fullName evidence="19">Bifunctional NAD(P)H-hydrate repair enzyme</fullName>
    </recommendedName>
    <alternativeName>
        <fullName evidence="19">Nicotinamide nucleotide repair protein</fullName>
    </alternativeName>
    <domain>
        <recommendedName>
            <fullName evidence="19">ADP-dependent (S)-NAD(P)H-hydrate dehydratase</fullName>
            <ecNumber evidence="19">4.2.1.136</ecNumber>
        </recommendedName>
        <alternativeName>
            <fullName evidence="19">ADP-dependent NAD(P)HX dehydratase</fullName>
        </alternativeName>
    </domain>
    <domain>
        <recommendedName>
            <fullName evidence="19">NAD(P)H-hydrate epimerase</fullName>
            <ecNumber evidence="19">5.1.99.6</ecNumber>
        </recommendedName>
    </domain>
</protein>
<dbReference type="Gene3D" id="3.40.1190.20">
    <property type="match status" value="1"/>
</dbReference>
<feature type="binding site" evidence="18">
    <location>
        <position position="184"/>
    </location>
    <ligand>
        <name>K(+)</name>
        <dbReference type="ChEBI" id="CHEBI:29103"/>
    </ligand>
</feature>
<comment type="catalytic activity">
    <reaction evidence="16 17 19">
        <text>(6S)-NADPHX + ADP = AMP + phosphate + NADPH + H(+)</text>
        <dbReference type="Rhea" id="RHEA:32235"/>
        <dbReference type="ChEBI" id="CHEBI:15378"/>
        <dbReference type="ChEBI" id="CHEBI:43474"/>
        <dbReference type="ChEBI" id="CHEBI:57783"/>
        <dbReference type="ChEBI" id="CHEBI:64076"/>
        <dbReference type="ChEBI" id="CHEBI:456215"/>
        <dbReference type="ChEBI" id="CHEBI:456216"/>
        <dbReference type="EC" id="4.2.1.136"/>
    </reaction>
</comment>
<dbReference type="GO" id="GO:0046872">
    <property type="term" value="F:metal ion binding"/>
    <property type="evidence" value="ECO:0007669"/>
    <property type="project" value="UniProtKB-UniRule"/>
</dbReference>
<evidence type="ECO:0000259" key="20">
    <source>
        <dbReference type="PROSITE" id="PS51383"/>
    </source>
</evidence>
<dbReference type="InterPro" id="IPR030677">
    <property type="entry name" value="Nnr"/>
</dbReference>
<gene>
    <name evidence="17" type="primary">nnrD</name>
    <name evidence="18" type="synonym">nnrE</name>
    <name evidence="22" type="ordered locus">Halsa_1877</name>
</gene>
<feature type="binding site" evidence="18">
    <location>
        <position position="181"/>
    </location>
    <ligand>
        <name>(6S)-NADPHX</name>
        <dbReference type="ChEBI" id="CHEBI:64076"/>
    </ligand>
</feature>
<dbReference type="Gene3D" id="3.40.50.10260">
    <property type="entry name" value="YjeF N-terminal domain"/>
    <property type="match status" value="1"/>
</dbReference>
<feature type="domain" description="YjeF C-terminal" evidence="20">
    <location>
        <begin position="248"/>
        <end position="529"/>
    </location>
</feature>
<dbReference type="HAMAP" id="MF_01965">
    <property type="entry name" value="NADHX_dehydratase"/>
    <property type="match status" value="1"/>
</dbReference>
<evidence type="ECO:0000256" key="6">
    <source>
        <dbReference type="ARBA" id="ARBA00022741"/>
    </source>
</evidence>
<sequence>MHILTPNAMAKSDHETIDAGFPEILLMEAAARGTAELADQIIKEYFFCQGNFYKRIEDFDKENIKILIFVGKGNNGGDGLAAARFLANWGYQPEIILTTTADKLEGINRKNHELVLYNDIKCNVYNNLNKKTIEEKIIKSDLIIDALLGTGIKGEVRGNVGEIIALINDLKQKNTKVLAVDIPSGINGLTGSVLGKAVKADYTAVMAAYKRGLLIFPGVDYTGEVKIIDIGIKQAILAKNADGLQLITEKKAKEFLPHRKRDGHKGTFGKIAILAGSCGMDGAALLTADAALRSGSGLVYLLLPEEIQKELSVELREVLSKDLPSKNGIISEKSVKPIIEFAKKVDLLAVGPGLGLNKATQMVLKEILQNLNIPLVLDADALNSISDLKLLKNYSGEILLTPHPGEMARLIDLPATEINKNKIDIAKEFALKYKVNLILKGALTVIAAPDGRVYLNNTGTNGMATAGSGDILTGIVSALIGQEMNIFKAAALATYVHGKAGEIASLDKSDFGLKSGDLINYLPEVWKFLIYNN</sequence>
<comment type="similarity">
    <text evidence="3 19">In the N-terminal section; belongs to the NnrE/AIBP family.</text>
</comment>
<comment type="cofactor">
    <cofactor evidence="17">
        <name>Mg(2+)</name>
        <dbReference type="ChEBI" id="CHEBI:18420"/>
    </cofactor>
</comment>
<evidence type="ECO:0000256" key="16">
    <source>
        <dbReference type="ARBA" id="ARBA00049209"/>
    </source>
</evidence>
<evidence type="ECO:0000256" key="5">
    <source>
        <dbReference type="ARBA" id="ARBA00022723"/>
    </source>
</evidence>